<comment type="subcellular location">
    <subcellularLocation>
        <location evidence="1 11">Cell outer membrane</location>
        <topology evidence="1 11">Multi-pass membrane protein</topology>
    </subcellularLocation>
</comment>
<evidence type="ECO:0000256" key="10">
    <source>
        <dbReference type="ARBA" id="ARBA00023237"/>
    </source>
</evidence>
<dbReference type="InterPro" id="IPR036942">
    <property type="entry name" value="Beta-barrel_TonB_sf"/>
</dbReference>
<organism evidence="16 17">
    <name type="scientific">Alteromonas genovensis</name>
    <dbReference type="NCBI Taxonomy" id="471225"/>
    <lineage>
        <taxon>Bacteria</taxon>
        <taxon>Pseudomonadati</taxon>
        <taxon>Pseudomonadota</taxon>
        <taxon>Gammaproteobacteria</taxon>
        <taxon>Alteromonadales</taxon>
        <taxon>Alteromonadaceae</taxon>
        <taxon>Alteromonas/Salinimonas group</taxon>
        <taxon>Alteromonas</taxon>
    </lineage>
</organism>
<evidence type="ECO:0000259" key="15">
    <source>
        <dbReference type="Pfam" id="PF07715"/>
    </source>
</evidence>
<keyword evidence="3 11" id="KW-1134">Transmembrane beta strand</keyword>
<feature type="domain" description="TonB-dependent receptor-like beta-barrel" evidence="14">
    <location>
        <begin position="291"/>
        <end position="750"/>
    </location>
</feature>
<keyword evidence="8 12" id="KW-0798">TonB box</keyword>
<feature type="signal peptide" evidence="13">
    <location>
        <begin position="1"/>
        <end position="25"/>
    </location>
</feature>
<keyword evidence="4" id="KW-0410">Iron transport</keyword>
<evidence type="ECO:0000256" key="11">
    <source>
        <dbReference type="PROSITE-ProRule" id="PRU01360"/>
    </source>
</evidence>
<evidence type="ECO:0000256" key="3">
    <source>
        <dbReference type="ARBA" id="ARBA00022452"/>
    </source>
</evidence>
<gene>
    <name evidence="16" type="ORF">GTQ48_11810</name>
</gene>
<proteinExistence type="inferred from homology"/>
<dbReference type="SUPFAM" id="SSF56935">
    <property type="entry name" value="Porins"/>
    <property type="match status" value="1"/>
</dbReference>
<name>A0A6N9TFW2_9ALTE</name>
<dbReference type="Gene3D" id="2.40.170.20">
    <property type="entry name" value="TonB-dependent receptor, beta-barrel domain"/>
    <property type="match status" value="2"/>
</dbReference>
<evidence type="ECO:0000256" key="8">
    <source>
        <dbReference type="ARBA" id="ARBA00023077"/>
    </source>
</evidence>
<keyword evidence="2 11" id="KW-0813">Transport</keyword>
<evidence type="ECO:0000256" key="5">
    <source>
        <dbReference type="ARBA" id="ARBA00022692"/>
    </source>
</evidence>
<evidence type="ECO:0000256" key="13">
    <source>
        <dbReference type="SAM" id="SignalP"/>
    </source>
</evidence>
<evidence type="ECO:0000256" key="12">
    <source>
        <dbReference type="RuleBase" id="RU003357"/>
    </source>
</evidence>
<keyword evidence="17" id="KW-1185">Reference proteome</keyword>
<dbReference type="PANTHER" id="PTHR32552">
    <property type="entry name" value="FERRICHROME IRON RECEPTOR-RELATED"/>
    <property type="match status" value="1"/>
</dbReference>
<evidence type="ECO:0000256" key="9">
    <source>
        <dbReference type="ARBA" id="ARBA00023136"/>
    </source>
</evidence>
<keyword evidence="13" id="KW-0732">Signal</keyword>
<dbReference type="GO" id="GO:0009279">
    <property type="term" value="C:cell outer membrane"/>
    <property type="evidence" value="ECO:0007669"/>
    <property type="project" value="UniProtKB-SubCell"/>
</dbReference>
<dbReference type="Proteomes" id="UP000471381">
    <property type="component" value="Unassembled WGS sequence"/>
</dbReference>
<dbReference type="InterPro" id="IPR012910">
    <property type="entry name" value="Plug_dom"/>
</dbReference>
<dbReference type="PROSITE" id="PS52016">
    <property type="entry name" value="TONB_DEPENDENT_REC_3"/>
    <property type="match status" value="1"/>
</dbReference>
<keyword evidence="9 11" id="KW-0472">Membrane</keyword>
<dbReference type="RefSeq" id="WP_163106885.1">
    <property type="nucleotide sequence ID" value="NZ_JAAAWO010000008.1"/>
</dbReference>
<evidence type="ECO:0000256" key="2">
    <source>
        <dbReference type="ARBA" id="ARBA00022448"/>
    </source>
</evidence>
<dbReference type="AlphaFoldDB" id="A0A6N9TFW2"/>
<keyword evidence="5 11" id="KW-0812">Transmembrane</keyword>
<keyword evidence="10 11" id="KW-0998">Cell outer membrane</keyword>
<comment type="caution">
    <text evidence="16">The sequence shown here is derived from an EMBL/GenBank/DDBJ whole genome shotgun (WGS) entry which is preliminary data.</text>
</comment>
<feature type="chain" id="PRO_5026824219" evidence="13">
    <location>
        <begin position="26"/>
        <end position="787"/>
    </location>
</feature>
<sequence>MYPRSLLASAVLCALSATAFASANAQESSVVAPDTSDDTYDYIEEITVTAQMREQSVMDVPVTMDVIGSEFLERTNIMELDDLSRLLPNVQIQEQAVSLPSFNIRGVTDDVSAVSATPRISVYQDGFDISKKTVSSVALYDIARVEVLKGPQPTLFGVAAANGAISIHSQLPTDTEEGKVQLGYNSEQGRELDFMYNKPVNKNHSFRIAGLYREMDGIVENKACSDEAFYGEANVINYLGNSVPCSGEDLQGVSVQALRATWKADYDKLEIIARASMEYNDQPGIAFKSGSIAPKNGDTSPYTAAEFSMGSDLGIERSLYAYDLTVNYDINDTLRFHADGFYKDVEVSEGFDADGSALRIQDAYFDNDATLKGGSMRLVYNSGDRLTGFVGASIMQDDSILPYYIMVDPFVRGTFDAVKAQLEASSDIPLNQNIATDATLEQIQALRSQLVSALFNADGTPISNPDLPSTVIQGPFVFEAELDIKSYVAEFSYFVTDELNVTAGMRYIDETRFTRNTFATANGPFTFEGEGDFSDTLPRFAVSYDIQNNWNVYASYARGRRSPVVDANAGGVNITDAEIVDSFDVGLKYQSANFMFTGAMFTYEYSNYQQSFTDPETLQSITVTVGDSSMSGIEGMAVYNHSDTLTLTGSLGFLDAEFANDTADGSPFEYGGNKFRLAPEVSGAFNINKLFYVDAWTVDVNWLTSFQSTVFFESSNYPGSSQDTYSLTDVSFKLNKNDSQFAYELYINNLFDKEYLIDAGNTGGGLGIPTNVRGMPRIAGVRVYYEF</sequence>
<accession>A0A6N9TFW2</accession>
<evidence type="ECO:0000256" key="7">
    <source>
        <dbReference type="ARBA" id="ARBA00023065"/>
    </source>
</evidence>
<dbReference type="EMBL" id="JAAAWO010000008">
    <property type="protein sequence ID" value="NDW16204.1"/>
    <property type="molecule type" value="Genomic_DNA"/>
</dbReference>
<evidence type="ECO:0000256" key="6">
    <source>
        <dbReference type="ARBA" id="ARBA00023004"/>
    </source>
</evidence>
<dbReference type="PANTHER" id="PTHR32552:SF81">
    <property type="entry name" value="TONB-DEPENDENT OUTER MEMBRANE RECEPTOR"/>
    <property type="match status" value="1"/>
</dbReference>
<keyword evidence="6" id="KW-0408">Iron</keyword>
<dbReference type="Pfam" id="PF00593">
    <property type="entry name" value="TonB_dep_Rec_b-barrel"/>
    <property type="match status" value="1"/>
</dbReference>
<evidence type="ECO:0000313" key="17">
    <source>
        <dbReference type="Proteomes" id="UP000471381"/>
    </source>
</evidence>
<evidence type="ECO:0000256" key="1">
    <source>
        <dbReference type="ARBA" id="ARBA00004571"/>
    </source>
</evidence>
<dbReference type="InterPro" id="IPR000531">
    <property type="entry name" value="Beta-barrel_TonB"/>
</dbReference>
<evidence type="ECO:0000259" key="14">
    <source>
        <dbReference type="Pfam" id="PF00593"/>
    </source>
</evidence>
<dbReference type="GO" id="GO:0006826">
    <property type="term" value="P:iron ion transport"/>
    <property type="evidence" value="ECO:0007669"/>
    <property type="project" value="UniProtKB-KW"/>
</dbReference>
<comment type="similarity">
    <text evidence="11 12">Belongs to the TonB-dependent receptor family.</text>
</comment>
<reference evidence="16 17" key="1">
    <citation type="submission" date="2020-01" db="EMBL/GenBank/DDBJ databases">
        <title>Genomes of bacteria type strains.</title>
        <authorList>
            <person name="Chen J."/>
            <person name="Zhu S."/>
            <person name="Yang J."/>
        </authorList>
    </citation>
    <scope>NUCLEOTIDE SEQUENCE [LARGE SCALE GENOMIC DNA]</scope>
    <source>
        <strain evidence="16 17">LMG 24078</strain>
    </source>
</reference>
<dbReference type="Pfam" id="PF07715">
    <property type="entry name" value="Plug"/>
    <property type="match status" value="1"/>
</dbReference>
<evidence type="ECO:0000313" key="16">
    <source>
        <dbReference type="EMBL" id="NDW16204.1"/>
    </source>
</evidence>
<dbReference type="InterPro" id="IPR039426">
    <property type="entry name" value="TonB-dep_rcpt-like"/>
</dbReference>
<feature type="domain" description="TonB-dependent receptor plug" evidence="15">
    <location>
        <begin position="57"/>
        <end position="164"/>
    </location>
</feature>
<keyword evidence="7" id="KW-0406">Ion transport</keyword>
<keyword evidence="16" id="KW-0675">Receptor</keyword>
<evidence type="ECO:0000256" key="4">
    <source>
        <dbReference type="ARBA" id="ARBA00022496"/>
    </source>
</evidence>
<protein>
    <submittedName>
        <fullName evidence="16">TonB-dependent receptor</fullName>
    </submittedName>
</protein>